<sequence length="97" mass="11504">MKKMRLREDTCNEEMEEAVVVAALFQPYFPICAERCTPFMLDGCCGDQGRERRHHHRQRLLLIILIKACHKEADVIPYNCNVQIFVTLQRLQSQWNR</sequence>
<dbReference type="Proteomes" id="UP000267029">
    <property type="component" value="Unassembled WGS sequence"/>
</dbReference>
<dbReference type="WBParaSite" id="MCOS_0000460601-mRNA-1">
    <property type="protein sequence ID" value="MCOS_0000460601-mRNA-1"/>
    <property type="gene ID" value="MCOS_0000460601"/>
</dbReference>
<dbReference type="AlphaFoldDB" id="A0A0R3UCF8"/>
<evidence type="ECO:0000313" key="3">
    <source>
        <dbReference type="WBParaSite" id="MCOS_0000460601-mRNA-1"/>
    </source>
</evidence>
<gene>
    <name evidence="1" type="ORF">MCOS_LOCUS4607</name>
</gene>
<protein>
    <submittedName>
        <fullName evidence="1 3">Uncharacterized protein</fullName>
    </submittedName>
</protein>
<name>A0A0R3UCF8_MESCO</name>
<evidence type="ECO:0000313" key="1">
    <source>
        <dbReference type="EMBL" id="VDD78604.1"/>
    </source>
</evidence>
<proteinExistence type="predicted"/>
<reference evidence="1 2" key="2">
    <citation type="submission" date="2018-10" db="EMBL/GenBank/DDBJ databases">
        <authorList>
            <consortium name="Pathogen Informatics"/>
        </authorList>
    </citation>
    <scope>NUCLEOTIDE SEQUENCE [LARGE SCALE GENOMIC DNA]</scope>
</reference>
<keyword evidence="2" id="KW-1185">Reference proteome</keyword>
<organism evidence="3">
    <name type="scientific">Mesocestoides corti</name>
    <name type="common">Flatworm</name>
    <dbReference type="NCBI Taxonomy" id="53468"/>
    <lineage>
        <taxon>Eukaryota</taxon>
        <taxon>Metazoa</taxon>
        <taxon>Spiralia</taxon>
        <taxon>Lophotrochozoa</taxon>
        <taxon>Platyhelminthes</taxon>
        <taxon>Cestoda</taxon>
        <taxon>Eucestoda</taxon>
        <taxon>Cyclophyllidea</taxon>
        <taxon>Mesocestoididae</taxon>
        <taxon>Mesocestoides</taxon>
    </lineage>
</organism>
<dbReference type="EMBL" id="UXSR01001935">
    <property type="protein sequence ID" value="VDD78604.1"/>
    <property type="molecule type" value="Genomic_DNA"/>
</dbReference>
<reference evidence="3" key="1">
    <citation type="submission" date="2017-02" db="UniProtKB">
        <authorList>
            <consortium name="WormBaseParasite"/>
        </authorList>
    </citation>
    <scope>IDENTIFICATION</scope>
</reference>
<evidence type="ECO:0000313" key="2">
    <source>
        <dbReference type="Proteomes" id="UP000267029"/>
    </source>
</evidence>
<accession>A0A0R3UCF8</accession>